<dbReference type="InterPro" id="IPR058163">
    <property type="entry name" value="LysR-type_TF_proteobact-type"/>
</dbReference>
<dbReference type="KEGG" id="vta:B1404"/>
<reference evidence="6 7" key="1">
    <citation type="submission" date="2017-10" db="EMBL/GenBank/DDBJ databases">
        <authorList>
            <person name="Banno H."/>
            <person name="Chua N.-H."/>
        </authorList>
    </citation>
    <scope>NUCLEOTIDE SEQUENCE [LARGE SCALE GENOMIC DNA]</scope>
    <source>
        <strain evidence="6">Vibrio tapetis CECT4600</strain>
    </source>
</reference>
<keyword evidence="2" id="KW-0805">Transcription regulation</keyword>
<feature type="domain" description="HTH lysR-type" evidence="5">
    <location>
        <begin position="1"/>
        <end position="59"/>
    </location>
</feature>
<dbReference type="FunFam" id="1.10.10.10:FF:000001">
    <property type="entry name" value="LysR family transcriptional regulator"/>
    <property type="match status" value="1"/>
</dbReference>
<dbReference type="AlphaFoldDB" id="A0A2N8ZM82"/>
<dbReference type="SUPFAM" id="SSF46785">
    <property type="entry name" value="Winged helix' DNA-binding domain"/>
    <property type="match status" value="1"/>
</dbReference>
<dbReference type="GO" id="GO:0043565">
    <property type="term" value="F:sequence-specific DNA binding"/>
    <property type="evidence" value="ECO:0007669"/>
    <property type="project" value="TreeGrafter"/>
</dbReference>
<sequence>MPHIDDLAMFTQVIEQGSFSKVADLNGITKSVVSKRVSKLESDLGVQLLYRTTRKLSLTEAGEVLYYRAKGINSLAQSAFDAVTGYNEALSGHIKMSVPTISGELLLADAVSDFCMEHAGLTIDMSMDNNFVDLSAGNYDLVIRTGYLEDSSLIAR</sequence>
<evidence type="ECO:0000259" key="5">
    <source>
        <dbReference type="PROSITE" id="PS50931"/>
    </source>
</evidence>
<dbReference type="InterPro" id="IPR005119">
    <property type="entry name" value="LysR_subst-bd"/>
</dbReference>
<gene>
    <name evidence="6" type="ORF">VTAP4600_B1404</name>
</gene>
<dbReference type="PANTHER" id="PTHR30537:SF5">
    <property type="entry name" value="HTH-TYPE TRANSCRIPTIONAL ACTIVATOR TTDR-RELATED"/>
    <property type="match status" value="1"/>
</dbReference>
<dbReference type="GO" id="GO:0003700">
    <property type="term" value="F:DNA-binding transcription factor activity"/>
    <property type="evidence" value="ECO:0007669"/>
    <property type="project" value="InterPro"/>
</dbReference>
<dbReference type="GO" id="GO:0006351">
    <property type="term" value="P:DNA-templated transcription"/>
    <property type="evidence" value="ECO:0007669"/>
    <property type="project" value="TreeGrafter"/>
</dbReference>
<organism evidence="6 7">
    <name type="scientific">Vibrio tapetis subsp. tapetis</name>
    <dbReference type="NCBI Taxonomy" id="1671868"/>
    <lineage>
        <taxon>Bacteria</taxon>
        <taxon>Pseudomonadati</taxon>
        <taxon>Pseudomonadota</taxon>
        <taxon>Gammaproteobacteria</taxon>
        <taxon>Vibrionales</taxon>
        <taxon>Vibrionaceae</taxon>
        <taxon>Vibrio</taxon>
    </lineage>
</organism>
<dbReference type="Proteomes" id="UP000235828">
    <property type="component" value="Chromosome B"/>
</dbReference>
<evidence type="ECO:0000313" key="6">
    <source>
        <dbReference type="EMBL" id="SON53015.1"/>
    </source>
</evidence>
<dbReference type="PROSITE" id="PS50931">
    <property type="entry name" value="HTH_LYSR"/>
    <property type="match status" value="1"/>
</dbReference>
<name>A0A2N8ZM82_9VIBR</name>
<dbReference type="Gene3D" id="1.10.10.10">
    <property type="entry name" value="Winged helix-like DNA-binding domain superfamily/Winged helix DNA-binding domain"/>
    <property type="match status" value="1"/>
</dbReference>
<proteinExistence type="inferred from homology"/>
<dbReference type="InterPro" id="IPR036388">
    <property type="entry name" value="WH-like_DNA-bd_sf"/>
</dbReference>
<dbReference type="EMBL" id="LT960612">
    <property type="protein sequence ID" value="SON53015.1"/>
    <property type="molecule type" value="Genomic_DNA"/>
</dbReference>
<keyword evidence="4" id="KW-0804">Transcription</keyword>
<dbReference type="Pfam" id="PF03466">
    <property type="entry name" value="LysR_substrate"/>
    <property type="match status" value="1"/>
</dbReference>
<evidence type="ECO:0000256" key="3">
    <source>
        <dbReference type="ARBA" id="ARBA00023125"/>
    </source>
</evidence>
<dbReference type="Pfam" id="PF00126">
    <property type="entry name" value="HTH_1"/>
    <property type="match status" value="1"/>
</dbReference>
<evidence type="ECO:0000256" key="2">
    <source>
        <dbReference type="ARBA" id="ARBA00023015"/>
    </source>
</evidence>
<comment type="similarity">
    <text evidence="1">Belongs to the LysR transcriptional regulatory family.</text>
</comment>
<evidence type="ECO:0000313" key="7">
    <source>
        <dbReference type="Proteomes" id="UP000235828"/>
    </source>
</evidence>
<protein>
    <submittedName>
        <fullName evidence="6">Transcriptional regulator LysR family</fullName>
    </submittedName>
</protein>
<keyword evidence="7" id="KW-1185">Reference proteome</keyword>
<evidence type="ECO:0000256" key="1">
    <source>
        <dbReference type="ARBA" id="ARBA00009437"/>
    </source>
</evidence>
<keyword evidence="3" id="KW-0238">DNA-binding</keyword>
<dbReference type="InterPro" id="IPR036390">
    <property type="entry name" value="WH_DNA-bd_sf"/>
</dbReference>
<dbReference type="PANTHER" id="PTHR30537">
    <property type="entry name" value="HTH-TYPE TRANSCRIPTIONAL REGULATOR"/>
    <property type="match status" value="1"/>
</dbReference>
<dbReference type="InterPro" id="IPR000847">
    <property type="entry name" value="LysR_HTH_N"/>
</dbReference>
<dbReference type="SUPFAM" id="SSF53850">
    <property type="entry name" value="Periplasmic binding protein-like II"/>
    <property type="match status" value="1"/>
</dbReference>
<dbReference type="Gene3D" id="3.40.190.290">
    <property type="match status" value="1"/>
</dbReference>
<accession>A0A2N8ZM82</accession>
<evidence type="ECO:0000256" key="4">
    <source>
        <dbReference type="ARBA" id="ARBA00023163"/>
    </source>
</evidence>